<dbReference type="AlphaFoldDB" id="A0A9P7F213"/>
<organism evidence="2 3">
    <name type="scientific">Suillus discolor</name>
    <dbReference type="NCBI Taxonomy" id="1912936"/>
    <lineage>
        <taxon>Eukaryota</taxon>
        <taxon>Fungi</taxon>
        <taxon>Dikarya</taxon>
        <taxon>Basidiomycota</taxon>
        <taxon>Agaricomycotina</taxon>
        <taxon>Agaricomycetes</taxon>
        <taxon>Agaricomycetidae</taxon>
        <taxon>Boletales</taxon>
        <taxon>Suillineae</taxon>
        <taxon>Suillaceae</taxon>
        <taxon>Suillus</taxon>
    </lineage>
</organism>
<feature type="compositionally biased region" description="Acidic residues" evidence="1">
    <location>
        <begin position="94"/>
        <end position="109"/>
    </location>
</feature>
<dbReference type="GeneID" id="64704167"/>
<feature type="compositionally biased region" description="Polar residues" evidence="1">
    <location>
        <begin position="194"/>
        <end position="214"/>
    </location>
</feature>
<dbReference type="RefSeq" id="XP_041289594.1">
    <property type="nucleotide sequence ID" value="XM_041441908.1"/>
</dbReference>
<keyword evidence="3" id="KW-1185">Reference proteome</keyword>
<dbReference type="Proteomes" id="UP000823399">
    <property type="component" value="Unassembled WGS sequence"/>
</dbReference>
<gene>
    <name evidence="2" type="ORF">F5147DRAFT_776859</name>
</gene>
<evidence type="ECO:0000256" key="1">
    <source>
        <dbReference type="SAM" id="MobiDB-lite"/>
    </source>
</evidence>
<proteinExistence type="predicted"/>
<evidence type="ECO:0000313" key="3">
    <source>
        <dbReference type="Proteomes" id="UP000823399"/>
    </source>
</evidence>
<comment type="caution">
    <text evidence="2">The sequence shown here is derived from an EMBL/GenBank/DDBJ whole genome shotgun (WGS) entry which is preliminary data.</text>
</comment>
<dbReference type="OrthoDB" id="2684872at2759"/>
<feature type="region of interest" description="Disordered" evidence="1">
    <location>
        <begin position="183"/>
        <end position="214"/>
    </location>
</feature>
<evidence type="ECO:0000313" key="2">
    <source>
        <dbReference type="EMBL" id="KAG2100651.1"/>
    </source>
</evidence>
<sequence length="256" mass="28365">MAIHYVITPELIQKAFKKTGIYPLNPLVFTDKDFTPSLIHSTTAHLPPLYPAKVSSPMPVATDEVDELMRLDSSYENKDLENDNDFFPMPVDEHDSESESESEEEEDDNTCTTCLTPQLPGPIPHPAKKKSKDEVRHAQIEHDIKSKTFDAFSMLRCKDDFIALAGALKILRDGTVEELRTGKTRSKNLAAPSSMGQANSGTLQDNADNGTTLSNPVTSGNHFFNSPVLHSSYPLHLTSNQPTMCWVLQNLAAIRP</sequence>
<name>A0A9P7F213_9AGAM</name>
<feature type="region of interest" description="Disordered" evidence="1">
    <location>
        <begin position="78"/>
        <end position="138"/>
    </location>
</feature>
<reference evidence="2" key="1">
    <citation type="journal article" date="2020" name="New Phytol.">
        <title>Comparative genomics reveals dynamic genome evolution in host specialist ectomycorrhizal fungi.</title>
        <authorList>
            <person name="Lofgren L.A."/>
            <person name="Nguyen N.H."/>
            <person name="Vilgalys R."/>
            <person name="Ruytinx J."/>
            <person name="Liao H.L."/>
            <person name="Branco S."/>
            <person name="Kuo A."/>
            <person name="LaButti K."/>
            <person name="Lipzen A."/>
            <person name="Andreopoulos W."/>
            <person name="Pangilinan J."/>
            <person name="Riley R."/>
            <person name="Hundley H."/>
            <person name="Na H."/>
            <person name="Barry K."/>
            <person name="Grigoriev I.V."/>
            <person name="Stajich J.E."/>
            <person name="Kennedy P.G."/>
        </authorList>
    </citation>
    <scope>NUCLEOTIDE SEQUENCE</scope>
    <source>
        <strain evidence="2">FC423</strain>
    </source>
</reference>
<dbReference type="EMBL" id="JABBWM010000053">
    <property type="protein sequence ID" value="KAG2100651.1"/>
    <property type="molecule type" value="Genomic_DNA"/>
</dbReference>
<protein>
    <submittedName>
        <fullName evidence="2">Uncharacterized protein</fullName>
    </submittedName>
</protein>
<accession>A0A9P7F213</accession>